<dbReference type="PANTHER" id="PTHR43991:SF9">
    <property type="entry name" value="DUF2415 DOMAIN-CONTAINING PROTEIN"/>
    <property type="match status" value="1"/>
</dbReference>
<sequence>MTIETGGGTSRRTSSFVDTNSFVSHPARVTIKHWQLRDLVCKTANLHEVLYVSERAVKSIDTDTGKTAQCVEFAFEPRCLASAFGIVAAGGVQRGQLGITYRRPEEDADNGVDLPVTMIELGGYINNSITLFKPGSASVSALVCNNDHTLRMLDINGSSYTVLDTLQLPVPLNHASISPDRKSIIACGDSAHLFVFHPEERKRSSEASAEATSCVDSLPPLKWTRTATLATSSDAGFSTAFSPSGVLFAVASQDGLASIYDSRYLSGSSSNTSLSTRNAPKPLRHIESTRPHENAGAFRCLKFSTGAEDLLLISEQAGRVHVVDTRRFEDRQILDIPNTVNYRIRSMRRRRDNSGNDNNSPPGSASGPSSGPSDSSTYSRRRRLMGIVNSRFTAEIPQQSAGGSSYVPAYPSDYVTHDETGEMRRRGNDFSSDTALAGYYYQTHEGRHSSERSQEVYDDRNDEVELDDDELDDDERYCVFGDMAVSRSASSSSSNIPGRYANSVDPAARLIREKEISGIAWSDEEGGSVIVGWDSGIGKWTVDRWGRRIFPSYKMR</sequence>
<dbReference type="AlphaFoldDB" id="A0A1E3PW06"/>
<gene>
    <name evidence="3" type="ORF">LIPSTDRAFT_6804</name>
</gene>
<evidence type="ECO:0000256" key="1">
    <source>
        <dbReference type="SAM" id="MobiDB-lite"/>
    </source>
</evidence>
<accession>A0A1E3PW06</accession>
<dbReference type="Gene3D" id="2.130.10.10">
    <property type="entry name" value="YVTN repeat-like/Quinoprotein amine dehydrogenase"/>
    <property type="match status" value="1"/>
</dbReference>
<dbReference type="SMART" id="SM00320">
    <property type="entry name" value="WD40"/>
    <property type="match status" value="3"/>
</dbReference>
<dbReference type="EMBL" id="KV454303">
    <property type="protein sequence ID" value="ODQ69613.1"/>
    <property type="molecule type" value="Genomic_DNA"/>
</dbReference>
<feature type="compositionally biased region" description="Low complexity" evidence="1">
    <location>
        <begin position="355"/>
        <end position="378"/>
    </location>
</feature>
<dbReference type="Proteomes" id="UP000094385">
    <property type="component" value="Unassembled WGS sequence"/>
</dbReference>
<dbReference type="InterPro" id="IPR019417">
    <property type="entry name" value="DUF2415"/>
</dbReference>
<evidence type="ECO:0000313" key="3">
    <source>
        <dbReference type="EMBL" id="ODQ69613.1"/>
    </source>
</evidence>
<evidence type="ECO:0000313" key="4">
    <source>
        <dbReference type="Proteomes" id="UP000094385"/>
    </source>
</evidence>
<reference evidence="3 4" key="1">
    <citation type="journal article" date="2016" name="Proc. Natl. Acad. Sci. U.S.A.">
        <title>Comparative genomics of biotechnologically important yeasts.</title>
        <authorList>
            <person name="Riley R."/>
            <person name="Haridas S."/>
            <person name="Wolfe K.H."/>
            <person name="Lopes M.R."/>
            <person name="Hittinger C.T."/>
            <person name="Goeker M."/>
            <person name="Salamov A.A."/>
            <person name="Wisecaver J.H."/>
            <person name="Long T.M."/>
            <person name="Calvey C.H."/>
            <person name="Aerts A.L."/>
            <person name="Barry K.W."/>
            <person name="Choi C."/>
            <person name="Clum A."/>
            <person name="Coughlan A.Y."/>
            <person name="Deshpande S."/>
            <person name="Douglass A.P."/>
            <person name="Hanson S.J."/>
            <person name="Klenk H.-P."/>
            <person name="LaButti K.M."/>
            <person name="Lapidus A."/>
            <person name="Lindquist E.A."/>
            <person name="Lipzen A.M."/>
            <person name="Meier-Kolthoff J.P."/>
            <person name="Ohm R.A."/>
            <person name="Otillar R.P."/>
            <person name="Pangilinan J.L."/>
            <person name="Peng Y."/>
            <person name="Rokas A."/>
            <person name="Rosa C.A."/>
            <person name="Scheuner C."/>
            <person name="Sibirny A.A."/>
            <person name="Slot J.C."/>
            <person name="Stielow J.B."/>
            <person name="Sun H."/>
            <person name="Kurtzman C.P."/>
            <person name="Blackwell M."/>
            <person name="Grigoriev I.V."/>
            <person name="Jeffries T.W."/>
        </authorList>
    </citation>
    <scope>NUCLEOTIDE SEQUENCE [LARGE SCALE GENOMIC DNA]</scope>
    <source>
        <strain evidence="3 4">NRRL Y-11557</strain>
    </source>
</reference>
<evidence type="ECO:0000259" key="2">
    <source>
        <dbReference type="Pfam" id="PF10313"/>
    </source>
</evidence>
<proteinExistence type="predicted"/>
<dbReference type="InterPro" id="IPR015943">
    <property type="entry name" value="WD40/YVTN_repeat-like_dom_sf"/>
</dbReference>
<organism evidence="3 4">
    <name type="scientific">Lipomyces starkeyi NRRL Y-11557</name>
    <dbReference type="NCBI Taxonomy" id="675824"/>
    <lineage>
        <taxon>Eukaryota</taxon>
        <taxon>Fungi</taxon>
        <taxon>Dikarya</taxon>
        <taxon>Ascomycota</taxon>
        <taxon>Saccharomycotina</taxon>
        <taxon>Lipomycetes</taxon>
        <taxon>Lipomycetales</taxon>
        <taxon>Lipomycetaceae</taxon>
        <taxon>Lipomyces</taxon>
    </lineage>
</organism>
<dbReference type="Pfam" id="PF10313">
    <property type="entry name" value="DUF2415"/>
    <property type="match status" value="1"/>
</dbReference>
<dbReference type="InterPro" id="IPR036322">
    <property type="entry name" value="WD40_repeat_dom_sf"/>
</dbReference>
<dbReference type="PANTHER" id="PTHR43991">
    <property type="entry name" value="WD REPEAT PROTEIN (AFU_ORTHOLOGUE AFUA_8G05640)-RELATED"/>
    <property type="match status" value="1"/>
</dbReference>
<protein>
    <recommendedName>
        <fullName evidence="2">DUF2415 domain-containing protein</fullName>
    </recommendedName>
</protein>
<dbReference type="OrthoDB" id="418169at2759"/>
<keyword evidence="4" id="KW-1185">Reference proteome</keyword>
<dbReference type="SUPFAM" id="SSF50978">
    <property type="entry name" value="WD40 repeat-like"/>
    <property type="match status" value="1"/>
</dbReference>
<dbReference type="InterPro" id="IPR001680">
    <property type="entry name" value="WD40_rpt"/>
</dbReference>
<feature type="domain" description="DUF2415" evidence="2">
    <location>
        <begin position="296"/>
        <end position="334"/>
    </location>
</feature>
<name>A0A1E3PW06_LIPST</name>
<feature type="region of interest" description="Disordered" evidence="1">
    <location>
        <begin position="345"/>
        <end position="378"/>
    </location>
</feature>